<keyword evidence="3" id="KW-1185">Reference proteome</keyword>
<organism evidence="2 3">
    <name type="scientific">Luteolibacter flavescens</name>
    <dbReference type="NCBI Taxonomy" id="1859460"/>
    <lineage>
        <taxon>Bacteria</taxon>
        <taxon>Pseudomonadati</taxon>
        <taxon>Verrucomicrobiota</taxon>
        <taxon>Verrucomicrobiia</taxon>
        <taxon>Verrucomicrobiales</taxon>
        <taxon>Verrucomicrobiaceae</taxon>
        <taxon>Luteolibacter</taxon>
    </lineage>
</organism>
<evidence type="ECO:0000313" key="3">
    <source>
        <dbReference type="Proteomes" id="UP001207930"/>
    </source>
</evidence>
<gene>
    <name evidence="2" type="ORF">OKA04_23500</name>
</gene>
<evidence type="ECO:0000256" key="1">
    <source>
        <dbReference type="SAM" id="SignalP"/>
    </source>
</evidence>
<evidence type="ECO:0000313" key="2">
    <source>
        <dbReference type="EMBL" id="MCW1887723.1"/>
    </source>
</evidence>
<sequence length="193" mass="21595">MKSALLALSLLLSVAAGAAESPRTWTDAKGRKIEGTLVEKTDKTAVVLLKNAKRVTLKVAELSEADQEYITKAEVWPEPEMLARTVSLSSNEKKKSDYDIRKVQATLSKVHARDFEVTVFWLAPKSGKIAVYAKETKKLSADGSVDFEMEFKEWKLKEKPEYKGYVIGMRPAGTTIWTAVSASQKPFERFAYE</sequence>
<name>A0ABT3FVY3_9BACT</name>
<protein>
    <recommendedName>
        <fullName evidence="4">SLA1 homology domain-containing protein</fullName>
    </recommendedName>
</protein>
<feature type="chain" id="PRO_5047215549" description="SLA1 homology domain-containing protein" evidence="1">
    <location>
        <begin position="19"/>
        <end position="193"/>
    </location>
</feature>
<dbReference type="Gene3D" id="2.30.30.700">
    <property type="entry name" value="SLA1 homology domain 1"/>
    <property type="match status" value="1"/>
</dbReference>
<keyword evidence="1" id="KW-0732">Signal</keyword>
<comment type="caution">
    <text evidence="2">The sequence shown here is derived from an EMBL/GenBank/DDBJ whole genome shotgun (WGS) entry which is preliminary data.</text>
</comment>
<reference evidence="2 3" key="1">
    <citation type="submission" date="2022-10" db="EMBL/GenBank/DDBJ databases">
        <title>Luteolibacter flavescens strain MCCC 1K03193, whole genome shotgun sequencing project.</title>
        <authorList>
            <person name="Zhao G."/>
            <person name="Shen L."/>
        </authorList>
    </citation>
    <scope>NUCLEOTIDE SEQUENCE [LARGE SCALE GENOMIC DNA]</scope>
    <source>
        <strain evidence="2 3">MCCC 1K03193</strain>
    </source>
</reference>
<dbReference type="EMBL" id="JAPDDS010000021">
    <property type="protein sequence ID" value="MCW1887723.1"/>
    <property type="molecule type" value="Genomic_DNA"/>
</dbReference>
<dbReference type="RefSeq" id="WP_264503680.1">
    <property type="nucleotide sequence ID" value="NZ_JAPDDS010000021.1"/>
</dbReference>
<accession>A0ABT3FVY3</accession>
<proteinExistence type="predicted"/>
<dbReference type="Proteomes" id="UP001207930">
    <property type="component" value="Unassembled WGS sequence"/>
</dbReference>
<evidence type="ECO:0008006" key="4">
    <source>
        <dbReference type="Google" id="ProtNLM"/>
    </source>
</evidence>
<feature type="signal peptide" evidence="1">
    <location>
        <begin position="1"/>
        <end position="18"/>
    </location>
</feature>